<dbReference type="EC" id="1.-.-.-" evidence="2"/>
<dbReference type="OrthoDB" id="9781621at2"/>
<reference evidence="2 3" key="1">
    <citation type="submission" date="2015-07" db="EMBL/GenBank/DDBJ databases">
        <title>ATOL: Assembling a taxonomically balanced genome-scale reconstruction of the evolutionary history of the Enterobacteriaceae.</title>
        <authorList>
            <person name="Plunkett G.III."/>
            <person name="Neeno-Eckwall E.C."/>
            <person name="Glasner J.D."/>
            <person name="Perna N.T."/>
        </authorList>
    </citation>
    <scope>NUCLEOTIDE SEQUENCE [LARGE SCALE GENOMIC DNA]</scope>
    <source>
        <strain evidence="2 3">ATCC 35017</strain>
    </source>
</reference>
<feature type="domain" description="FAD/NAD(P)-binding" evidence="1">
    <location>
        <begin position="5"/>
        <end position="143"/>
    </location>
</feature>
<dbReference type="Gene3D" id="3.50.50.60">
    <property type="entry name" value="FAD/NAD(P)-binding domain"/>
    <property type="match status" value="2"/>
</dbReference>
<comment type="caution">
    <text evidence="2">The sequence shown here is derived from an EMBL/GenBank/DDBJ whole genome shotgun (WGS) entry which is preliminary data.</text>
</comment>
<dbReference type="EMBL" id="LGAA01000001">
    <property type="protein sequence ID" value="KPD04527.1"/>
    <property type="molecule type" value="Genomic_DNA"/>
</dbReference>
<name>A0A0N0Z9U3_9GAMM</name>
<dbReference type="InterPro" id="IPR023753">
    <property type="entry name" value="FAD/NAD-binding_dom"/>
</dbReference>
<evidence type="ECO:0000313" key="3">
    <source>
        <dbReference type="Proteomes" id="UP000053226"/>
    </source>
</evidence>
<sequence length="397" mass="44749">MEPLHIFILGGGTGGTILANILARKLNGKISQKKIIITLLTDNPMHYYKPAFMYVAFNLFFKEELSRPQCSLLRPEINLVIDKACSFDFKNKKILSESKKIYNYDYLIFATGCVPRPDKIEGLQDTGDHFYSYQAARKLADKISKIEKGRIFITVSFPKTPNVPHQCGIAPIETTLMLDEFLRKRRVRDKIEIIYTYPTTSQLLRNCLFMQQPVCEVIPEIFKLKNIQFQRGFTLEKVDPDKKIAFSSEGKKQSFDILISTPPITAVKAVINTNLSEYNNGEGWLPTDHETLQVYGLDNVYVLGDTVDLPISKAGGSCHNQAGVVADNIYGQIVYGYPSAIYDGRVQAIAQMGLNAGMPLQYDYKHDVIPTPATKLGGMFRNGFNRGLYWATVRGLM</sequence>
<dbReference type="RefSeq" id="WP_053906870.1">
    <property type="nucleotide sequence ID" value="NZ_CAWMUS010000001.1"/>
</dbReference>
<proteinExistence type="predicted"/>
<dbReference type="Proteomes" id="UP000053226">
    <property type="component" value="Unassembled WGS sequence"/>
</dbReference>
<dbReference type="AlphaFoldDB" id="A0A0N0Z9U3"/>
<keyword evidence="2" id="KW-0560">Oxidoreductase</keyword>
<dbReference type="SUPFAM" id="SSF51905">
    <property type="entry name" value="FAD/NAD(P)-binding domain"/>
    <property type="match status" value="3"/>
</dbReference>
<evidence type="ECO:0000313" key="2">
    <source>
        <dbReference type="EMBL" id="KPD04527.1"/>
    </source>
</evidence>
<evidence type="ECO:0000259" key="1">
    <source>
        <dbReference type="Pfam" id="PF07992"/>
    </source>
</evidence>
<organism evidence="2 3">
    <name type="scientific">Moellerella wisconsensis ATCC 35017</name>
    <dbReference type="NCBI Taxonomy" id="1354267"/>
    <lineage>
        <taxon>Bacteria</taxon>
        <taxon>Pseudomonadati</taxon>
        <taxon>Pseudomonadota</taxon>
        <taxon>Gammaproteobacteria</taxon>
        <taxon>Enterobacterales</taxon>
        <taxon>Morganellaceae</taxon>
        <taxon>Moellerella</taxon>
    </lineage>
</organism>
<dbReference type="InterPro" id="IPR036188">
    <property type="entry name" value="FAD/NAD-bd_sf"/>
</dbReference>
<dbReference type="GO" id="GO:0016491">
    <property type="term" value="F:oxidoreductase activity"/>
    <property type="evidence" value="ECO:0007669"/>
    <property type="project" value="UniProtKB-KW"/>
</dbReference>
<gene>
    <name evidence="2" type="ORF">M992_0026</name>
</gene>
<accession>A0A0N0Z9U3</accession>
<protein>
    <submittedName>
        <fullName evidence="2">Oxidoreductase</fullName>
        <ecNumber evidence="2">1.-.-.-</ecNumber>
    </submittedName>
</protein>
<dbReference type="PANTHER" id="PTHR43755">
    <property type="match status" value="1"/>
</dbReference>
<dbReference type="InterPro" id="IPR052541">
    <property type="entry name" value="SQRD"/>
</dbReference>
<dbReference type="Pfam" id="PF07992">
    <property type="entry name" value="Pyr_redox_2"/>
    <property type="match status" value="1"/>
</dbReference>
<keyword evidence="3" id="KW-1185">Reference proteome</keyword>
<dbReference type="PANTHER" id="PTHR43755:SF1">
    <property type="entry name" value="FAD-DEPENDENT PYRIDINE NUCLEOTIDE-DISULPHIDE OXIDOREDUCTASE"/>
    <property type="match status" value="1"/>
</dbReference>